<dbReference type="AlphaFoldDB" id="A0A812XH10"/>
<evidence type="ECO:0000256" key="1">
    <source>
        <dbReference type="SAM" id="MobiDB-lite"/>
    </source>
</evidence>
<keyword evidence="3" id="KW-1185">Reference proteome</keyword>
<protein>
    <submittedName>
        <fullName evidence="2">Uncharacterized protein</fullName>
    </submittedName>
</protein>
<name>A0A812XH10_SYMPI</name>
<feature type="compositionally biased region" description="Acidic residues" evidence="1">
    <location>
        <begin position="84"/>
        <end position="97"/>
    </location>
</feature>
<organism evidence="2 3">
    <name type="scientific">Symbiodinium pilosum</name>
    <name type="common">Dinoflagellate</name>
    <dbReference type="NCBI Taxonomy" id="2952"/>
    <lineage>
        <taxon>Eukaryota</taxon>
        <taxon>Sar</taxon>
        <taxon>Alveolata</taxon>
        <taxon>Dinophyceae</taxon>
        <taxon>Suessiales</taxon>
        <taxon>Symbiodiniaceae</taxon>
        <taxon>Symbiodinium</taxon>
    </lineage>
</organism>
<dbReference type="OrthoDB" id="10606521at2759"/>
<gene>
    <name evidence="2" type="ORF">SPIL2461_LOCUS20973</name>
</gene>
<feature type="non-terminal residue" evidence="2">
    <location>
        <position position="104"/>
    </location>
</feature>
<comment type="caution">
    <text evidence="2">The sequence shown here is derived from an EMBL/GenBank/DDBJ whole genome shotgun (WGS) entry which is preliminary data.</text>
</comment>
<proteinExistence type="predicted"/>
<reference evidence="2" key="1">
    <citation type="submission" date="2021-02" db="EMBL/GenBank/DDBJ databases">
        <authorList>
            <person name="Dougan E. K."/>
            <person name="Rhodes N."/>
            <person name="Thang M."/>
            <person name="Chan C."/>
        </authorList>
    </citation>
    <scope>NUCLEOTIDE SEQUENCE</scope>
</reference>
<evidence type="ECO:0000313" key="3">
    <source>
        <dbReference type="Proteomes" id="UP000649617"/>
    </source>
</evidence>
<accession>A0A812XH10</accession>
<evidence type="ECO:0000313" key="2">
    <source>
        <dbReference type="EMBL" id="CAE7730892.1"/>
    </source>
</evidence>
<dbReference type="Proteomes" id="UP000649617">
    <property type="component" value="Unassembled WGS sequence"/>
</dbReference>
<sequence>VLDQGDFRAITRYHAGYYDWTVNPSAMVDAPRGCAIRGVTGEGNVAIVTSVGVGHLRGEGRQLEPASEVQETSLDELPAPTSLEELEEEPGSGEIVDEAPLALS</sequence>
<feature type="region of interest" description="Disordered" evidence="1">
    <location>
        <begin position="62"/>
        <end position="104"/>
    </location>
</feature>
<feature type="non-terminal residue" evidence="2">
    <location>
        <position position="1"/>
    </location>
</feature>
<dbReference type="EMBL" id="CAJNIZ010045826">
    <property type="protein sequence ID" value="CAE7730892.1"/>
    <property type="molecule type" value="Genomic_DNA"/>
</dbReference>